<sequence length="195" mass="22144">MNLQSHPQAESALVSTTNATESTRYVGAFFPQAAGFSIRGGVFTSNTINHVYNSPPEQSSGMVVYEYVVIHITHDDETEFQTIRLGDIKLIKELKTIRLDHQFAIVGRERQGTSVRRIYSAEIRYNPGPVTVAIYQGDRAEEEWHQDLAKYAEIRHPNIMQLYGLVRTKKLCAMVFHDGWNHKSNFSAGFNIRPS</sequence>
<organism evidence="1 2">
    <name type="scientific">Mycena sanguinolenta</name>
    <dbReference type="NCBI Taxonomy" id="230812"/>
    <lineage>
        <taxon>Eukaryota</taxon>
        <taxon>Fungi</taxon>
        <taxon>Dikarya</taxon>
        <taxon>Basidiomycota</taxon>
        <taxon>Agaricomycotina</taxon>
        <taxon>Agaricomycetes</taxon>
        <taxon>Agaricomycetidae</taxon>
        <taxon>Agaricales</taxon>
        <taxon>Marasmiineae</taxon>
        <taxon>Mycenaceae</taxon>
        <taxon>Mycena</taxon>
    </lineage>
</organism>
<evidence type="ECO:0008006" key="3">
    <source>
        <dbReference type="Google" id="ProtNLM"/>
    </source>
</evidence>
<proteinExistence type="predicted"/>
<accession>A0A8H7CWQ3</accession>
<dbReference type="Proteomes" id="UP000623467">
    <property type="component" value="Unassembled WGS sequence"/>
</dbReference>
<comment type="caution">
    <text evidence="1">The sequence shown here is derived from an EMBL/GenBank/DDBJ whole genome shotgun (WGS) entry which is preliminary data.</text>
</comment>
<dbReference type="EMBL" id="JACAZH010000012">
    <property type="protein sequence ID" value="KAF7353334.1"/>
    <property type="molecule type" value="Genomic_DNA"/>
</dbReference>
<reference evidence="1" key="1">
    <citation type="submission" date="2020-05" db="EMBL/GenBank/DDBJ databases">
        <title>Mycena genomes resolve the evolution of fungal bioluminescence.</title>
        <authorList>
            <person name="Tsai I.J."/>
        </authorList>
    </citation>
    <scope>NUCLEOTIDE SEQUENCE</scope>
    <source>
        <strain evidence="1">160909Yilan</strain>
    </source>
</reference>
<dbReference type="AlphaFoldDB" id="A0A8H7CWQ3"/>
<name>A0A8H7CWQ3_9AGAR</name>
<protein>
    <recommendedName>
        <fullName evidence="3">Protein kinase domain-containing protein</fullName>
    </recommendedName>
</protein>
<dbReference type="OrthoDB" id="3065426at2759"/>
<evidence type="ECO:0000313" key="1">
    <source>
        <dbReference type="EMBL" id="KAF7353334.1"/>
    </source>
</evidence>
<gene>
    <name evidence="1" type="ORF">MSAN_01521600</name>
</gene>
<evidence type="ECO:0000313" key="2">
    <source>
        <dbReference type="Proteomes" id="UP000623467"/>
    </source>
</evidence>
<keyword evidence="2" id="KW-1185">Reference proteome</keyword>